<reference evidence="1" key="3">
    <citation type="submission" date="2015-04" db="UniProtKB">
        <authorList>
            <consortium name="EnsemblPlants"/>
        </authorList>
    </citation>
    <scope>IDENTIFICATION</scope>
</reference>
<keyword evidence="2" id="KW-1185">Reference proteome</keyword>
<dbReference type="AlphaFoldDB" id="A0A0D9XHK6"/>
<reference evidence="2" key="2">
    <citation type="submission" date="2013-12" db="EMBL/GenBank/DDBJ databases">
        <authorList>
            <person name="Yu Y."/>
            <person name="Lee S."/>
            <person name="de Baynast K."/>
            <person name="Wissotski M."/>
            <person name="Liu L."/>
            <person name="Talag J."/>
            <person name="Goicoechea J."/>
            <person name="Angelova A."/>
            <person name="Jetty R."/>
            <person name="Kudrna D."/>
            <person name="Golser W."/>
            <person name="Rivera L."/>
            <person name="Zhang J."/>
            <person name="Wing R."/>
        </authorList>
    </citation>
    <scope>NUCLEOTIDE SEQUENCE</scope>
</reference>
<reference evidence="1 2" key="1">
    <citation type="submission" date="2012-08" db="EMBL/GenBank/DDBJ databases">
        <title>Oryza genome evolution.</title>
        <authorList>
            <person name="Wing R.A."/>
        </authorList>
    </citation>
    <scope>NUCLEOTIDE SEQUENCE</scope>
</reference>
<accession>A0A0D9XHK6</accession>
<organism evidence="1 2">
    <name type="scientific">Leersia perrieri</name>
    <dbReference type="NCBI Taxonomy" id="77586"/>
    <lineage>
        <taxon>Eukaryota</taxon>
        <taxon>Viridiplantae</taxon>
        <taxon>Streptophyta</taxon>
        <taxon>Embryophyta</taxon>
        <taxon>Tracheophyta</taxon>
        <taxon>Spermatophyta</taxon>
        <taxon>Magnoliopsida</taxon>
        <taxon>Liliopsida</taxon>
        <taxon>Poales</taxon>
        <taxon>Poaceae</taxon>
        <taxon>BOP clade</taxon>
        <taxon>Oryzoideae</taxon>
        <taxon>Oryzeae</taxon>
        <taxon>Oryzinae</taxon>
        <taxon>Leersia</taxon>
    </lineage>
</organism>
<protein>
    <submittedName>
        <fullName evidence="1">Uncharacterized protein</fullName>
    </submittedName>
</protein>
<proteinExistence type="predicted"/>
<evidence type="ECO:0000313" key="1">
    <source>
        <dbReference type="EnsemblPlants" id="LPERR10G01200.1"/>
    </source>
</evidence>
<dbReference type="EnsemblPlants" id="LPERR10G01200.1">
    <property type="protein sequence ID" value="LPERR10G01200.1"/>
    <property type="gene ID" value="LPERR10G01200"/>
</dbReference>
<sequence>MADQSFLSYPAATDNRKDKRIVMRTSFLLDHPVLSIFITGLLVHGLARTLARRSLLSAILSCGTLHRK</sequence>
<dbReference type="Gramene" id="LPERR10G01200.1">
    <property type="protein sequence ID" value="LPERR10G01200.1"/>
    <property type="gene ID" value="LPERR10G01200"/>
</dbReference>
<dbReference type="HOGENOM" id="CLU_2797585_0_0_1"/>
<name>A0A0D9XHK6_9ORYZ</name>
<evidence type="ECO:0000313" key="2">
    <source>
        <dbReference type="Proteomes" id="UP000032180"/>
    </source>
</evidence>
<dbReference type="Proteomes" id="UP000032180">
    <property type="component" value="Chromosome 10"/>
</dbReference>